<keyword evidence="2" id="KW-0648">Protein biosynthesis</keyword>
<keyword evidence="2" id="KW-0408">Iron</keyword>
<dbReference type="PRINTS" id="PR01576">
    <property type="entry name" value="PDEFORMYLASE"/>
</dbReference>
<dbReference type="Gene3D" id="3.90.45.10">
    <property type="entry name" value="Peptide deformylase"/>
    <property type="match status" value="1"/>
</dbReference>
<dbReference type="Pfam" id="PF01327">
    <property type="entry name" value="Pep_deformylase"/>
    <property type="match status" value="1"/>
</dbReference>
<dbReference type="SUPFAM" id="SSF56420">
    <property type="entry name" value="Peptide deformylase"/>
    <property type="match status" value="1"/>
</dbReference>
<dbReference type="EC" id="3.5.1.88" evidence="2"/>
<dbReference type="NCBIfam" id="NF001159">
    <property type="entry name" value="PRK00150.1-3"/>
    <property type="match status" value="1"/>
</dbReference>
<dbReference type="PIRSF" id="PIRSF004749">
    <property type="entry name" value="Pep_def"/>
    <property type="match status" value="1"/>
</dbReference>
<evidence type="ECO:0000313" key="3">
    <source>
        <dbReference type="EMBL" id="MDN4119679.1"/>
    </source>
</evidence>
<dbReference type="InterPro" id="IPR023635">
    <property type="entry name" value="Peptide_deformylase"/>
</dbReference>
<comment type="function">
    <text evidence="2">Removes the formyl group from the N-terminal Met of newly synthesized proteins. Requires at least a dipeptide for an efficient rate of reaction. N-terminal L-methionine is a prerequisite for activity but the enzyme has broad specificity at other positions.</text>
</comment>
<evidence type="ECO:0000256" key="2">
    <source>
        <dbReference type="HAMAP-Rule" id="MF_00163"/>
    </source>
</evidence>
<dbReference type="PANTHER" id="PTHR10458">
    <property type="entry name" value="PEPTIDE DEFORMYLASE"/>
    <property type="match status" value="1"/>
</dbReference>
<reference evidence="3" key="1">
    <citation type="submission" date="2021-11" db="EMBL/GenBank/DDBJ databases">
        <title>Draft genome sequence of Alcaligenes endophyticus type strain CCUG 75668T.</title>
        <authorList>
            <person name="Salva-Serra F."/>
            <person name="Duran R.E."/>
            <person name="Seeger M."/>
            <person name="Moore E.R.B."/>
            <person name="Jaen-Luchoro D."/>
        </authorList>
    </citation>
    <scope>NUCLEOTIDE SEQUENCE</scope>
    <source>
        <strain evidence="3">CCUG 75668</strain>
    </source>
</reference>
<comment type="cofactor">
    <cofactor evidence="2">
        <name>Fe(2+)</name>
        <dbReference type="ChEBI" id="CHEBI:29033"/>
    </cofactor>
    <text evidence="2">Binds 1 Fe(2+) ion.</text>
</comment>
<dbReference type="RefSeq" id="WP_266124598.1">
    <property type="nucleotide sequence ID" value="NZ_JAJHNU010000001.1"/>
</dbReference>
<name>A0ABT8EEH5_9BURK</name>
<evidence type="ECO:0000256" key="1">
    <source>
        <dbReference type="ARBA" id="ARBA00010759"/>
    </source>
</evidence>
<evidence type="ECO:0000313" key="4">
    <source>
        <dbReference type="Proteomes" id="UP001168613"/>
    </source>
</evidence>
<feature type="binding site" evidence="2">
    <location>
        <position position="134"/>
    </location>
    <ligand>
        <name>Fe cation</name>
        <dbReference type="ChEBI" id="CHEBI:24875"/>
    </ligand>
</feature>
<comment type="caution">
    <text evidence="3">The sequence shown here is derived from an EMBL/GenBank/DDBJ whole genome shotgun (WGS) entry which is preliminary data.</text>
</comment>
<dbReference type="PANTHER" id="PTHR10458:SF22">
    <property type="entry name" value="PEPTIDE DEFORMYLASE"/>
    <property type="match status" value="1"/>
</dbReference>
<proteinExistence type="inferred from homology"/>
<keyword evidence="4" id="KW-1185">Reference proteome</keyword>
<comment type="catalytic activity">
    <reaction evidence="2">
        <text>N-terminal N-formyl-L-methionyl-[peptide] + H2O = N-terminal L-methionyl-[peptide] + formate</text>
        <dbReference type="Rhea" id="RHEA:24420"/>
        <dbReference type="Rhea" id="RHEA-COMP:10639"/>
        <dbReference type="Rhea" id="RHEA-COMP:10640"/>
        <dbReference type="ChEBI" id="CHEBI:15377"/>
        <dbReference type="ChEBI" id="CHEBI:15740"/>
        <dbReference type="ChEBI" id="CHEBI:49298"/>
        <dbReference type="ChEBI" id="CHEBI:64731"/>
        <dbReference type="EC" id="3.5.1.88"/>
    </reaction>
</comment>
<feature type="binding site" evidence="2">
    <location>
        <position position="92"/>
    </location>
    <ligand>
        <name>Fe cation</name>
        <dbReference type="ChEBI" id="CHEBI:24875"/>
    </ligand>
</feature>
<dbReference type="EMBL" id="JAJHNU010000001">
    <property type="protein sequence ID" value="MDN4119679.1"/>
    <property type="molecule type" value="Genomic_DNA"/>
</dbReference>
<dbReference type="GO" id="GO:0042586">
    <property type="term" value="F:peptide deformylase activity"/>
    <property type="evidence" value="ECO:0007669"/>
    <property type="project" value="UniProtKB-EC"/>
</dbReference>
<feature type="binding site" evidence="2">
    <location>
        <position position="138"/>
    </location>
    <ligand>
        <name>Fe cation</name>
        <dbReference type="ChEBI" id="CHEBI:24875"/>
    </ligand>
</feature>
<dbReference type="HAMAP" id="MF_00163">
    <property type="entry name" value="Pep_deformylase"/>
    <property type="match status" value="1"/>
</dbReference>
<dbReference type="NCBIfam" id="TIGR00079">
    <property type="entry name" value="pept_deformyl"/>
    <property type="match status" value="1"/>
</dbReference>
<dbReference type="InterPro" id="IPR036821">
    <property type="entry name" value="Peptide_deformylase_sf"/>
</dbReference>
<accession>A0ABT8EEH5</accession>
<protein>
    <recommendedName>
        <fullName evidence="2">Peptide deformylase</fullName>
        <shortName evidence="2">PDF</shortName>
        <ecNumber evidence="2">3.5.1.88</ecNumber>
    </recommendedName>
    <alternativeName>
        <fullName evidence="2">Polypeptide deformylase</fullName>
    </alternativeName>
</protein>
<feature type="active site" evidence="2">
    <location>
        <position position="135"/>
    </location>
</feature>
<dbReference type="CDD" id="cd00487">
    <property type="entry name" value="Pep_deformylase"/>
    <property type="match status" value="1"/>
</dbReference>
<gene>
    <name evidence="2 3" type="primary">def</name>
    <name evidence="3" type="ORF">LMS43_00100</name>
</gene>
<keyword evidence="2 3" id="KW-0378">Hydrolase</keyword>
<sequence>MALLPILKYPDPRLHTVAKPVEQVDERIRTLVKNMAETMYAAPGVGLAATQVDVHERVVVIDVSEKGDELQVLINPVITWKSDELQVYEEGCLSVPTIFDKVERAERIRFKALDAHGNEYEQEADGLLAVCVQHELDHLDGKVFVEYLSVLKRERIRSRLRKQQREELKAGV</sequence>
<dbReference type="Proteomes" id="UP001168613">
    <property type="component" value="Unassembled WGS sequence"/>
</dbReference>
<comment type="similarity">
    <text evidence="1 2">Belongs to the polypeptide deformylase family.</text>
</comment>
<organism evidence="3 4">
    <name type="scientific">Alcaligenes endophyticus</name>
    <dbReference type="NCBI Taxonomy" id="1929088"/>
    <lineage>
        <taxon>Bacteria</taxon>
        <taxon>Pseudomonadati</taxon>
        <taxon>Pseudomonadota</taxon>
        <taxon>Betaproteobacteria</taxon>
        <taxon>Burkholderiales</taxon>
        <taxon>Alcaligenaceae</taxon>
        <taxon>Alcaligenes</taxon>
    </lineage>
</organism>
<keyword evidence="2" id="KW-0479">Metal-binding</keyword>